<dbReference type="PANTHER" id="PTHR13939:SF0">
    <property type="entry name" value="NMN AMIDOHYDROLASE-LIKE PROTEIN YFAY"/>
    <property type="match status" value="1"/>
</dbReference>
<sequence length="399" mass="44414">MSRTMKIEMVSTGDEVLYGQITDTNAAWLSDFLFQQGFLVSSRFTVGDDLTQLIHTLQTRSKENDILIVNGGLGPTSDDLTALAAAKANNDELILHQEWVAKMEQYFACRGNNMSPKNLKQAMLPASATLVDNSVGTACGFRMVMNGCHLFFTPGVPFEFQEMVKTQILPEIRQLFPDVDKPLCYRLTTMGRSESDLASEIEQRLSIPANINVGYRSAMPIIELKLTARQSLQAQMNSLWAELASLVSDNLLYEGTIGLARLVSTLLKQQSLQLLVLTDKLAAAVVSQLYDADAPLIKAEIFGDNDPLNAQILTWQMHYPHAIILSLTGFSAEEPIFTLQLITPKQAYHYTLKYTGRIHNNQIQQEIFSAVGLDALRRYLTQQPLVGPNIWLDVIEAGK</sequence>
<dbReference type="PIRSF" id="PIRSF006728">
    <property type="entry name" value="CinA"/>
    <property type="match status" value="1"/>
</dbReference>
<evidence type="ECO:0000313" key="3">
    <source>
        <dbReference type="Proteomes" id="UP000278542"/>
    </source>
</evidence>
<evidence type="ECO:0000259" key="1">
    <source>
        <dbReference type="SMART" id="SM00852"/>
    </source>
</evidence>
<dbReference type="Gene3D" id="3.40.980.10">
    <property type="entry name" value="MoaB/Mog-like domain"/>
    <property type="match status" value="1"/>
</dbReference>
<dbReference type="PANTHER" id="PTHR13939">
    <property type="entry name" value="NICOTINAMIDE-NUCLEOTIDE AMIDOHYDROLASE PNCC"/>
    <property type="match status" value="1"/>
</dbReference>
<reference evidence="2 3" key="1">
    <citation type="submission" date="2018-10" db="EMBL/GenBank/DDBJ databases">
        <title>Genomic Encyclopedia of Type Strains, Phase IV (KMG-IV): sequencing the most valuable type-strain genomes for metagenomic binning, comparative biology and taxonomic classification.</title>
        <authorList>
            <person name="Goeker M."/>
        </authorList>
    </citation>
    <scope>NUCLEOTIDE SEQUENCE [LARGE SCALE GENOMIC DNA]</scope>
    <source>
        <strain evidence="2 3">DSM 22228</strain>
    </source>
</reference>
<dbReference type="NCBIfam" id="TIGR00200">
    <property type="entry name" value="cinA_nterm"/>
    <property type="match status" value="1"/>
</dbReference>
<dbReference type="Pfam" id="PF00994">
    <property type="entry name" value="MoCF_biosynth"/>
    <property type="match status" value="1"/>
</dbReference>
<dbReference type="NCBIfam" id="TIGR00177">
    <property type="entry name" value="molyb_syn"/>
    <property type="match status" value="1"/>
</dbReference>
<dbReference type="RefSeq" id="WP_170143377.1">
    <property type="nucleotide sequence ID" value="NZ_RBWY01000003.1"/>
</dbReference>
<dbReference type="InterPro" id="IPR008135">
    <property type="entry name" value="Competence-induced_CinA"/>
</dbReference>
<dbReference type="InterPro" id="IPR001453">
    <property type="entry name" value="MoaB/Mog_dom"/>
</dbReference>
<comment type="caution">
    <text evidence="2">The sequence shown here is derived from an EMBL/GenBank/DDBJ whole genome shotgun (WGS) entry which is preliminary data.</text>
</comment>
<evidence type="ECO:0000313" key="2">
    <source>
        <dbReference type="EMBL" id="RKS85223.1"/>
    </source>
</evidence>
<organism evidence="2 3">
    <name type="scientific">Orbus hercynius</name>
    <dbReference type="NCBI Taxonomy" id="593135"/>
    <lineage>
        <taxon>Bacteria</taxon>
        <taxon>Pseudomonadati</taxon>
        <taxon>Pseudomonadota</taxon>
        <taxon>Gammaproteobacteria</taxon>
        <taxon>Orbales</taxon>
        <taxon>Orbaceae</taxon>
        <taxon>Orbus</taxon>
    </lineage>
</organism>
<dbReference type="AlphaFoldDB" id="A0A495RCM3"/>
<dbReference type="InterPro" id="IPR036425">
    <property type="entry name" value="MoaB/Mog-like_dom_sf"/>
</dbReference>
<dbReference type="InterPro" id="IPR050101">
    <property type="entry name" value="CinA"/>
</dbReference>
<dbReference type="SMART" id="SM00852">
    <property type="entry name" value="MoCF_biosynth"/>
    <property type="match status" value="1"/>
</dbReference>
<keyword evidence="3" id="KW-1185">Reference proteome</keyword>
<protein>
    <submittedName>
        <fullName evidence="2">Molybdenum cofactor synthesis domain-containing protein/competence/damage-inducible protein CinA-like protein</fullName>
    </submittedName>
</protein>
<name>A0A495RCM3_9GAMM</name>
<dbReference type="SUPFAM" id="SSF53218">
    <property type="entry name" value="Molybdenum cofactor biosynthesis proteins"/>
    <property type="match status" value="1"/>
</dbReference>
<dbReference type="Proteomes" id="UP000278542">
    <property type="component" value="Unassembled WGS sequence"/>
</dbReference>
<dbReference type="CDD" id="cd00885">
    <property type="entry name" value="cinA"/>
    <property type="match status" value="1"/>
</dbReference>
<feature type="domain" description="MoaB/Mog" evidence="1">
    <location>
        <begin position="8"/>
        <end position="175"/>
    </location>
</feature>
<dbReference type="EMBL" id="RBWY01000003">
    <property type="protein sequence ID" value="RKS85223.1"/>
    <property type="molecule type" value="Genomic_DNA"/>
</dbReference>
<accession>A0A495RCM3</accession>
<proteinExistence type="predicted"/>
<gene>
    <name evidence="2" type="ORF">DES39_1733</name>
</gene>